<dbReference type="Pfam" id="PF13556">
    <property type="entry name" value="HTH_30"/>
    <property type="match status" value="1"/>
</dbReference>
<dbReference type="PANTHER" id="PTHR33744:SF1">
    <property type="entry name" value="DNA-BINDING TRANSCRIPTIONAL ACTIVATOR ADER"/>
    <property type="match status" value="1"/>
</dbReference>
<reference evidence="3 4" key="1">
    <citation type="submission" date="2022-04" db="EMBL/GenBank/DDBJ databases">
        <title>Leucobacter sp. isolated from rhizosphere of onion.</title>
        <authorList>
            <person name="Won M."/>
            <person name="Lee C.-M."/>
            <person name="Woen H.-Y."/>
            <person name="Kwon S.-W."/>
        </authorList>
    </citation>
    <scope>NUCLEOTIDE SEQUENCE [LARGE SCALE GENOMIC DNA]</scope>
    <source>
        <strain evidence="3 4">H25R-14</strain>
    </source>
</reference>
<dbReference type="InterPro" id="IPR042070">
    <property type="entry name" value="PucR_C-HTH_sf"/>
</dbReference>
<dbReference type="PANTHER" id="PTHR33744">
    <property type="entry name" value="CARBOHYDRATE DIACID REGULATOR"/>
    <property type="match status" value="1"/>
</dbReference>
<dbReference type="InterPro" id="IPR025751">
    <property type="entry name" value="RsbRD_N_dom"/>
</dbReference>
<dbReference type="EMBL" id="CP095043">
    <property type="protein sequence ID" value="UOQ59738.1"/>
    <property type="molecule type" value="Genomic_DNA"/>
</dbReference>
<dbReference type="InterPro" id="IPR051448">
    <property type="entry name" value="CdaR-like_regulators"/>
</dbReference>
<gene>
    <name evidence="3" type="ORF">MUN76_11865</name>
</gene>
<evidence type="ECO:0000313" key="3">
    <source>
        <dbReference type="EMBL" id="UOQ59738.1"/>
    </source>
</evidence>
<keyword evidence="4" id="KW-1185">Reference proteome</keyword>
<accession>A0ABY4FTZ2</accession>
<proteinExistence type="predicted"/>
<dbReference type="Proteomes" id="UP000831775">
    <property type="component" value="Chromosome"/>
</dbReference>
<organism evidence="3 4">
    <name type="scientific">Leucobacter rhizosphaerae</name>
    <dbReference type="NCBI Taxonomy" id="2932245"/>
    <lineage>
        <taxon>Bacteria</taxon>
        <taxon>Bacillati</taxon>
        <taxon>Actinomycetota</taxon>
        <taxon>Actinomycetes</taxon>
        <taxon>Micrococcales</taxon>
        <taxon>Microbacteriaceae</taxon>
        <taxon>Leucobacter</taxon>
    </lineage>
</organism>
<feature type="domain" description="RsbT co-antagonist protein RsbRD N-terminal" evidence="2">
    <location>
        <begin position="31"/>
        <end position="166"/>
    </location>
</feature>
<dbReference type="Pfam" id="PF14361">
    <property type="entry name" value="RsbRD_N"/>
    <property type="match status" value="1"/>
</dbReference>
<dbReference type="Gene3D" id="1.10.10.2840">
    <property type="entry name" value="PucR C-terminal helix-turn-helix domain"/>
    <property type="match status" value="1"/>
</dbReference>
<evidence type="ECO:0000259" key="1">
    <source>
        <dbReference type="Pfam" id="PF13556"/>
    </source>
</evidence>
<evidence type="ECO:0000259" key="2">
    <source>
        <dbReference type="Pfam" id="PF14361"/>
    </source>
</evidence>
<sequence>MHSVLAPALPEGRPEDLTWDWMLARLRDELPDLVDDFLQEFRAKEPYPDDQVPDQDIADTARQTFDLLIRRLRDEPDPPGAAGVMERLAARRAQQGVPLSTFLRAVRIDFRVMWLRLQRIAGVDGNAVLAQNVMHLLDTVDAYVDSLREAYRAEVDRIDRTAAAHRHRMVMRLFDGKPISASELELIAGRLRMRALADYEVVAVMGEGITAMIARYGSDPRVGIFESASAMILFREQQGPEQWRRDAHERGGYVGGVAGLAGVYAAGRLALEIAANAPPTPKILATEDEVWATVARSHLLQVFPARTTALLESLDGLAEHERERVVEAVQTYLTSGSIKETAEQLYCHRNTVINRLRAFAERTGFDPTVPREAAWILVALAPAAGD</sequence>
<dbReference type="RefSeq" id="WP_244684918.1">
    <property type="nucleotide sequence ID" value="NZ_CP095043.1"/>
</dbReference>
<feature type="domain" description="PucR C-terminal helix-turn-helix" evidence="1">
    <location>
        <begin position="326"/>
        <end position="380"/>
    </location>
</feature>
<evidence type="ECO:0000313" key="4">
    <source>
        <dbReference type="Proteomes" id="UP000831775"/>
    </source>
</evidence>
<dbReference type="InterPro" id="IPR025736">
    <property type="entry name" value="PucR_C-HTH_dom"/>
</dbReference>
<protein>
    <submittedName>
        <fullName evidence="3">Helix-turn-helix domain-containing protein</fullName>
    </submittedName>
</protein>
<name>A0ABY4FTZ2_9MICO</name>